<proteinExistence type="predicted"/>
<protein>
    <submittedName>
        <fullName evidence="1">Uncharacterized protein</fullName>
    </submittedName>
</protein>
<reference evidence="1" key="2">
    <citation type="journal article" date="2015" name="Fish Shellfish Immunol.">
        <title>Early steps in the European eel (Anguilla anguilla)-Vibrio vulnificus interaction in the gills: Role of the RtxA13 toxin.</title>
        <authorList>
            <person name="Callol A."/>
            <person name="Pajuelo D."/>
            <person name="Ebbesson L."/>
            <person name="Teles M."/>
            <person name="MacKenzie S."/>
            <person name="Amaro C."/>
        </authorList>
    </citation>
    <scope>NUCLEOTIDE SEQUENCE</scope>
</reference>
<accession>A0A0E9SYS0</accession>
<name>A0A0E9SYS0_ANGAN</name>
<dbReference type="EMBL" id="GBXM01062894">
    <property type="protein sequence ID" value="JAH45683.1"/>
    <property type="molecule type" value="Transcribed_RNA"/>
</dbReference>
<sequence length="38" mass="4321">MHKTIETLYLCVSCEDITEYEPLQPSSLQARLAELHTG</sequence>
<reference evidence="1" key="1">
    <citation type="submission" date="2014-11" db="EMBL/GenBank/DDBJ databases">
        <authorList>
            <person name="Amaro Gonzalez C."/>
        </authorList>
    </citation>
    <scope>NUCLEOTIDE SEQUENCE</scope>
</reference>
<organism evidence="1">
    <name type="scientific">Anguilla anguilla</name>
    <name type="common">European freshwater eel</name>
    <name type="synonym">Muraena anguilla</name>
    <dbReference type="NCBI Taxonomy" id="7936"/>
    <lineage>
        <taxon>Eukaryota</taxon>
        <taxon>Metazoa</taxon>
        <taxon>Chordata</taxon>
        <taxon>Craniata</taxon>
        <taxon>Vertebrata</taxon>
        <taxon>Euteleostomi</taxon>
        <taxon>Actinopterygii</taxon>
        <taxon>Neopterygii</taxon>
        <taxon>Teleostei</taxon>
        <taxon>Anguilliformes</taxon>
        <taxon>Anguillidae</taxon>
        <taxon>Anguilla</taxon>
    </lineage>
</organism>
<dbReference type="AlphaFoldDB" id="A0A0E9SYS0"/>
<evidence type="ECO:0000313" key="1">
    <source>
        <dbReference type="EMBL" id="JAH45683.1"/>
    </source>
</evidence>